<dbReference type="eggNOG" id="COG3119">
    <property type="taxonomic scope" value="Bacteria"/>
</dbReference>
<evidence type="ECO:0000256" key="2">
    <source>
        <dbReference type="ARBA" id="ARBA00008779"/>
    </source>
</evidence>
<dbReference type="PATRIC" id="fig|1328313.3.peg.1596"/>
<evidence type="ECO:0000259" key="7">
    <source>
        <dbReference type="Pfam" id="PF00884"/>
    </source>
</evidence>
<keyword evidence="9" id="KW-1185">Reference proteome</keyword>
<dbReference type="Gene3D" id="3.40.720.10">
    <property type="entry name" value="Alkaline Phosphatase, subunit A"/>
    <property type="match status" value="1"/>
</dbReference>
<dbReference type="SUPFAM" id="SSF53649">
    <property type="entry name" value="Alkaline phosphatase-like"/>
    <property type="match status" value="1"/>
</dbReference>
<dbReference type="InterPro" id="IPR050738">
    <property type="entry name" value="Sulfatase"/>
</dbReference>
<gene>
    <name evidence="8" type="ORF">DS2_07803</name>
</gene>
<evidence type="ECO:0000256" key="1">
    <source>
        <dbReference type="ARBA" id="ARBA00001913"/>
    </source>
</evidence>
<keyword evidence="5" id="KW-0378">Hydrolase</keyword>
<reference evidence="8 9" key="1">
    <citation type="journal article" date="2014" name="Genome Announc.">
        <title>Draft Genome Sequence of the Agar-Degrading Bacterium Catenovulum sp. Strain DS-2, Isolated from Intestines of Haliotis diversicolor.</title>
        <authorList>
            <person name="Shan D."/>
            <person name="Li X."/>
            <person name="Gu Z."/>
            <person name="Wei G."/>
            <person name="Gao Z."/>
            <person name="Shao Z."/>
        </authorList>
    </citation>
    <scope>NUCLEOTIDE SEQUENCE [LARGE SCALE GENOMIC DNA]</scope>
    <source>
        <strain evidence="8 9">DS-2</strain>
    </source>
</reference>
<keyword evidence="6" id="KW-0106">Calcium</keyword>
<sequence>MLLFLTATIHAQSIQQPNVLLIVVDDLGWADVGYNDRSGVFQTPNIDALAAKSMVFTDAYAGAANCAPSRAVLMSGQYAPRHGVYTVSPSARGNAKTRKLIPEPNVDILADEIITMAEMFKSVGYTTGSFGKWHLGEDARTQGFDHNVAGHLKGHPKSYFSPYKMPFLTDGPDGEYLPNRITSELLSWISKVKHQPFFAYLPYYTVHTPLQAIDSVKEKYLNHPRIRNNRHATYAAMVELMDINIGRIMRNLSQQNLLNNTLVIFTSDNGGIRSIAYQDPLRGGKGSYYEGGTRVPLIVSWPKKIAAKVDSTPVINADFYPSFAKIIGANVNNQVLDGVDLSELWLANKPIKSRNLYWHFPIYLQAYNPKADQSKDPLFRTRPGTTMRQGKWKLHHYFEDDSYELYDLDNDLGEHVNLANHLPKVTAELIQALEQWRNSIKAPIPKQLNPKYDAKFTAELTAKRLLQPTKK</sequence>
<comment type="caution">
    <text evidence="8">The sequence shown here is derived from an EMBL/GenBank/DDBJ whole genome shotgun (WGS) entry which is preliminary data.</text>
</comment>
<dbReference type="EMBL" id="ARZY01000011">
    <property type="protein sequence ID" value="EWH10521.1"/>
    <property type="molecule type" value="Genomic_DNA"/>
</dbReference>
<dbReference type="GO" id="GO:0046872">
    <property type="term" value="F:metal ion binding"/>
    <property type="evidence" value="ECO:0007669"/>
    <property type="project" value="UniProtKB-KW"/>
</dbReference>
<evidence type="ECO:0000313" key="8">
    <source>
        <dbReference type="EMBL" id="EWH10521.1"/>
    </source>
</evidence>
<organism evidence="8 9">
    <name type="scientific">Catenovulum agarivorans DS-2</name>
    <dbReference type="NCBI Taxonomy" id="1328313"/>
    <lineage>
        <taxon>Bacteria</taxon>
        <taxon>Pseudomonadati</taxon>
        <taxon>Pseudomonadota</taxon>
        <taxon>Gammaproteobacteria</taxon>
        <taxon>Alteromonadales</taxon>
        <taxon>Alteromonadaceae</taxon>
        <taxon>Catenovulum</taxon>
    </lineage>
</organism>
<dbReference type="PANTHER" id="PTHR42693:SF42">
    <property type="entry name" value="ARYLSULFATASE G"/>
    <property type="match status" value="1"/>
</dbReference>
<evidence type="ECO:0000313" key="9">
    <source>
        <dbReference type="Proteomes" id="UP000019276"/>
    </source>
</evidence>
<dbReference type="Gene3D" id="3.30.1120.10">
    <property type="match status" value="1"/>
</dbReference>
<evidence type="ECO:0000256" key="6">
    <source>
        <dbReference type="ARBA" id="ARBA00022837"/>
    </source>
</evidence>
<evidence type="ECO:0000256" key="4">
    <source>
        <dbReference type="ARBA" id="ARBA00022729"/>
    </source>
</evidence>
<dbReference type="CDD" id="cd16144">
    <property type="entry name" value="ARS_like"/>
    <property type="match status" value="1"/>
</dbReference>
<dbReference type="Proteomes" id="UP000019276">
    <property type="component" value="Unassembled WGS sequence"/>
</dbReference>
<dbReference type="InterPro" id="IPR017850">
    <property type="entry name" value="Alkaline_phosphatase_core_sf"/>
</dbReference>
<keyword evidence="3" id="KW-0479">Metal-binding</keyword>
<proteinExistence type="inferred from homology"/>
<dbReference type="Pfam" id="PF00884">
    <property type="entry name" value="Sulfatase"/>
    <property type="match status" value="1"/>
</dbReference>
<dbReference type="InterPro" id="IPR000917">
    <property type="entry name" value="Sulfatase_N"/>
</dbReference>
<dbReference type="AlphaFoldDB" id="W7QF19"/>
<feature type="domain" description="Sulfatase N-terminal" evidence="7">
    <location>
        <begin position="17"/>
        <end position="328"/>
    </location>
</feature>
<dbReference type="STRING" id="1328313.DS2_07803"/>
<comment type="similarity">
    <text evidence="2">Belongs to the sulfatase family.</text>
</comment>
<evidence type="ECO:0000256" key="3">
    <source>
        <dbReference type="ARBA" id="ARBA00022723"/>
    </source>
</evidence>
<protein>
    <submittedName>
        <fullName evidence="8">Sulfatase</fullName>
    </submittedName>
</protein>
<dbReference type="PANTHER" id="PTHR42693">
    <property type="entry name" value="ARYLSULFATASE FAMILY MEMBER"/>
    <property type="match status" value="1"/>
</dbReference>
<comment type="cofactor">
    <cofactor evidence="1">
        <name>Ca(2+)</name>
        <dbReference type="ChEBI" id="CHEBI:29108"/>
    </cofactor>
</comment>
<name>W7QF19_9ALTE</name>
<keyword evidence="4" id="KW-0732">Signal</keyword>
<dbReference type="GO" id="GO:0004065">
    <property type="term" value="F:arylsulfatase activity"/>
    <property type="evidence" value="ECO:0007669"/>
    <property type="project" value="TreeGrafter"/>
</dbReference>
<evidence type="ECO:0000256" key="5">
    <source>
        <dbReference type="ARBA" id="ARBA00022801"/>
    </source>
</evidence>
<accession>W7QF19</accession>